<dbReference type="Pfam" id="PF05699">
    <property type="entry name" value="Dimer_Tnp_hAT"/>
    <property type="match status" value="1"/>
</dbReference>
<keyword evidence="9" id="KW-1185">Reference proteome</keyword>
<feature type="domain" description="HAT C-terminal dimerisation" evidence="7">
    <location>
        <begin position="716"/>
        <end position="795"/>
    </location>
</feature>
<evidence type="ECO:0000256" key="5">
    <source>
        <dbReference type="ARBA" id="ARBA00023242"/>
    </source>
</evidence>
<name>A0A166NL25_COLIC</name>
<sequence length="811" mass="93456">MSNAFLQLSQPVRISTQVASSLAATLPTNPSFRDLPIIRYHNKRYILESQLSRKRSRGRSSWVRHHGVFLVEVLATDQPGNSFWCCTRCDDKGRPEFFGAIATSSAAEHLRRAHSIYREDPAQEDSEEEILQASSSSPTPTPSKRPRLNYSGVPKVKVTSIQDFCVATIITNDLPFCHFEDTYLRQVLQHHSSEVYSQVPWSKSSISRRIEELFQQGQSQLRLELKQAITKIHISFDLWTSPNIYAFMGITGHFLSANGLYQSRLLGFPQQLGQHTGVNQADTLLTIARLCGIEEKVGVSVSDNATNNDTCLNTLLPQLDPYVTNTDIKAHRLRCYGHILNLTCRAFLFGRDSSTLEAESDFYRLLNRHEEDLRLWRKTGAVGKLRNIVYFIRASPQRTEAFQKASREIDSDQDYQMFSSTQSETRLLLNNDTRWNSTYLMVKRAITKKVELQAFLLANQDSEEEAQRIPAADLLSPEDWKVLCEILHILEPFYLQTKRLEGWGKGDGHGRLWEVQVGMEYLLEHLVDWKTYYNSEINPVIDLAAEEASQTSQSRRGRPRRQPTTNWTFNENILPQHVRADWQQSPRTVSRFNTLDEQYQSHLRSSIELAWQKLFRYYDRLSDSPLNAASIILHPSLGISYLRDVWAGEHQRGWVARAQSELEEYFNKWYQSQQVEEVDGTSGILPIDIPIPVNEDSHFRQWVNSRRRQQPIQAKELELYLRQPPERTSDPTRWWIDHREIYPQLSQLALDILAIPAMSSDCERAFSSAKLTLTSQRLRMKPNTVEILQLLKNWLKRGTIQCGGLRIASSS</sequence>
<comment type="subcellular location">
    <subcellularLocation>
        <location evidence="1">Nucleus</location>
    </subcellularLocation>
</comment>
<evidence type="ECO:0000259" key="7">
    <source>
        <dbReference type="Pfam" id="PF05699"/>
    </source>
</evidence>
<dbReference type="InterPro" id="IPR012337">
    <property type="entry name" value="RNaseH-like_sf"/>
</dbReference>
<gene>
    <name evidence="8" type="ORF">CI238_13413</name>
</gene>
<keyword evidence="5" id="KW-0539">Nucleus</keyword>
<dbReference type="PANTHER" id="PTHR46481">
    <property type="entry name" value="ZINC FINGER BED DOMAIN-CONTAINING PROTEIN 4"/>
    <property type="match status" value="1"/>
</dbReference>
<keyword evidence="4" id="KW-0862">Zinc</keyword>
<evidence type="ECO:0000256" key="1">
    <source>
        <dbReference type="ARBA" id="ARBA00004123"/>
    </source>
</evidence>
<evidence type="ECO:0000256" key="4">
    <source>
        <dbReference type="ARBA" id="ARBA00022833"/>
    </source>
</evidence>
<comment type="caution">
    <text evidence="8">The sequence shown here is derived from an EMBL/GenBank/DDBJ whole genome shotgun (WGS) entry which is preliminary data.</text>
</comment>
<protein>
    <submittedName>
        <fullName evidence="8">Transposase-like protein</fullName>
    </submittedName>
</protein>
<dbReference type="SUPFAM" id="SSF53098">
    <property type="entry name" value="Ribonuclease H-like"/>
    <property type="match status" value="1"/>
</dbReference>
<evidence type="ECO:0000313" key="8">
    <source>
        <dbReference type="EMBL" id="KZL65794.1"/>
    </source>
</evidence>
<dbReference type="InterPro" id="IPR008906">
    <property type="entry name" value="HATC_C_dom"/>
</dbReference>
<reference evidence="8 9" key="1">
    <citation type="submission" date="2015-06" db="EMBL/GenBank/DDBJ databases">
        <title>Survival trade-offs in plant roots during colonization by closely related pathogenic and mutualistic fungi.</title>
        <authorList>
            <person name="Hacquard S."/>
            <person name="Kracher B."/>
            <person name="Hiruma K."/>
            <person name="Weinman A."/>
            <person name="Muench P."/>
            <person name="Garrido Oter R."/>
            <person name="Ver Loren van Themaat E."/>
            <person name="Dallerey J.-F."/>
            <person name="Damm U."/>
            <person name="Henrissat B."/>
            <person name="Lespinet O."/>
            <person name="Thon M."/>
            <person name="Kemen E."/>
            <person name="McHardy A.C."/>
            <person name="Schulze-Lefert P."/>
            <person name="O'Connell R.J."/>
        </authorList>
    </citation>
    <scope>NUCLEOTIDE SEQUENCE [LARGE SCALE GENOMIC DNA]</scope>
    <source>
        <strain evidence="8 9">MAFF 238704</strain>
    </source>
</reference>
<evidence type="ECO:0000256" key="2">
    <source>
        <dbReference type="ARBA" id="ARBA00022723"/>
    </source>
</evidence>
<dbReference type="GO" id="GO:0008270">
    <property type="term" value="F:zinc ion binding"/>
    <property type="evidence" value="ECO:0007669"/>
    <property type="project" value="UniProtKB-KW"/>
</dbReference>
<dbReference type="InterPro" id="IPR052035">
    <property type="entry name" value="ZnF_BED_domain_contain"/>
</dbReference>
<evidence type="ECO:0000256" key="3">
    <source>
        <dbReference type="ARBA" id="ARBA00022771"/>
    </source>
</evidence>
<keyword evidence="3" id="KW-0863">Zinc-finger</keyword>
<keyword evidence="2" id="KW-0479">Metal-binding</keyword>
<evidence type="ECO:0000313" key="9">
    <source>
        <dbReference type="Proteomes" id="UP000076584"/>
    </source>
</evidence>
<proteinExistence type="predicted"/>
<dbReference type="GO" id="GO:0005634">
    <property type="term" value="C:nucleus"/>
    <property type="evidence" value="ECO:0007669"/>
    <property type="project" value="UniProtKB-SubCell"/>
</dbReference>
<dbReference type="Proteomes" id="UP000076584">
    <property type="component" value="Unassembled WGS sequence"/>
</dbReference>
<dbReference type="GO" id="GO:0046983">
    <property type="term" value="F:protein dimerization activity"/>
    <property type="evidence" value="ECO:0007669"/>
    <property type="project" value="InterPro"/>
</dbReference>
<accession>A0A166NL25</accession>
<feature type="region of interest" description="Disordered" evidence="6">
    <location>
        <begin position="118"/>
        <end position="149"/>
    </location>
</feature>
<organism evidence="8 9">
    <name type="scientific">Colletotrichum incanum</name>
    <name type="common">Soybean anthracnose fungus</name>
    <dbReference type="NCBI Taxonomy" id="1573173"/>
    <lineage>
        <taxon>Eukaryota</taxon>
        <taxon>Fungi</taxon>
        <taxon>Dikarya</taxon>
        <taxon>Ascomycota</taxon>
        <taxon>Pezizomycotina</taxon>
        <taxon>Sordariomycetes</taxon>
        <taxon>Hypocreomycetidae</taxon>
        <taxon>Glomerellales</taxon>
        <taxon>Glomerellaceae</taxon>
        <taxon>Colletotrichum</taxon>
        <taxon>Colletotrichum spaethianum species complex</taxon>
    </lineage>
</organism>
<dbReference type="AlphaFoldDB" id="A0A166NL25"/>
<dbReference type="EMBL" id="LFIW01002596">
    <property type="protein sequence ID" value="KZL65794.1"/>
    <property type="molecule type" value="Genomic_DNA"/>
</dbReference>
<dbReference type="PANTHER" id="PTHR46481:SF10">
    <property type="entry name" value="ZINC FINGER BED DOMAIN-CONTAINING PROTEIN 39"/>
    <property type="match status" value="1"/>
</dbReference>
<evidence type="ECO:0000256" key="6">
    <source>
        <dbReference type="SAM" id="MobiDB-lite"/>
    </source>
</evidence>